<evidence type="ECO:0000313" key="3">
    <source>
        <dbReference type="EMBL" id="MFD2460833.1"/>
    </source>
</evidence>
<name>A0ABW5GIZ7_9PSEU</name>
<keyword evidence="2" id="KW-0812">Transmembrane</keyword>
<evidence type="ECO:0000256" key="2">
    <source>
        <dbReference type="SAM" id="Phobius"/>
    </source>
</evidence>
<dbReference type="EMBL" id="JBHUKU010000009">
    <property type="protein sequence ID" value="MFD2460833.1"/>
    <property type="molecule type" value="Genomic_DNA"/>
</dbReference>
<gene>
    <name evidence="3" type="ORF">ACFSYJ_19660</name>
</gene>
<proteinExistence type="predicted"/>
<dbReference type="RefSeq" id="WP_345394468.1">
    <property type="nucleotide sequence ID" value="NZ_BAABHG010000006.1"/>
</dbReference>
<feature type="transmembrane region" description="Helical" evidence="2">
    <location>
        <begin position="41"/>
        <end position="65"/>
    </location>
</feature>
<organism evidence="3 4">
    <name type="scientific">Amycolatopsis samaneae</name>
    <dbReference type="NCBI Taxonomy" id="664691"/>
    <lineage>
        <taxon>Bacteria</taxon>
        <taxon>Bacillati</taxon>
        <taxon>Actinomycetota</taxon>
        <taxon>Actinomycetes</taxon>
        <taxon>Pseudonocardiales</taxon>
        <taxon>Pseudonocardiaceae</taxon>
        <taxon>Amycolatopsis</taxon>
    </lineage>
</organism>
<evidence type="ECO:0008006" key="5">
    <source>
        <dbReference type="Google" id="ProtNLM"/>
    </source>
</evidence>
<accession>A0ABW5GIZ7</accession>
<dbReference type="Proteomes" id="UP001597419">
    <property type="component" value="Unassembled WGS sequence"/>
</dbReference>
<evidence type="ECO:0000256" key="1">
    <source>
        <dbReference type="SAM" id="MobiDB-lite"/>
    </source>
</evidence>
<reference evidence="4" key="1">
    <citation type="journal article" date="2019" name="Int. J. Syst. Evol. Microbiol.">
        <title>The Global Catalogue of Microorganisms (GCM) 10K type strain sequencing project: providing services to taxonomists for standard genome sequencing and annotation.</title>
        <authorList>
            <consortium name="The Broad Institute Genomics Platform"/>
            <consortium name="The Broad Institute Genome Sequencing Center for Infectious Disease"/>
            <person name="Wu L."/>
            <person name="Ma J."/>
        </authorList>
    </citation>
    <scope>NUCLEOTIDE SEQUENCE [LARGE SCALE GENOMIC DNA]</scope>
    <source>
        <strain evidence="4">CGMCC 4.7643</strain>
    </source>
</reference>
<comment type="caution">
    <text evidence="3">The sequence shown here is derived from an EMBL/GenBank/DDBJ whole genome shotgun (WGS) entry which is preliminary data.</text>
</comment>
<keyword evidence="4" id="KW-1185">Reference proteome</keyword>
<keyword evidence="2" id="KW-0472">Membrane</keyword>
<sequence>MTTPTPEHNPFQPPEYPAAGTAAPATAQVPARRPVSTRAKVLIGAGLVVALGAGSGAAFGVAALVRLSGTPVAGNCVYLTDEASGQQAYHGVTCSEQRATYKVDNVVSGPSTCRGGDYLRFRIYGTTGSKNASKTLCLALNVSSGDCLRELDDDVRISKVSCTDPAARARATVHFGSSSEDGCGAEEDALVYAGPPARTVCLSPAGQSI</sequence>
<feature type="region of interest" description="Disordered" evidence="1">
    <location>
        <begin position="1"/>
        <end position="21"/>
    </location>
</feature>
<evidence type="ECO:0000313" key="4">
    <source>
        <dbReference type="Proteomes" id="UP001597419"/>
    </source>
</evidence>
<keyword evidence="2" id="KW-1133">Transmembrane helix</keyword>
<protein>
    <recommendedName>
        <fullName evidence="5">Tat pathway signal sequence domain protein</fullName>
    </recommendedName>
</protein>